<organism evidence="2 3">
    <name type="scientific">Aspergillus phoenicis ATCC 13157</name>
    <dbReference type="NCBI Taxonomy" id="1353007"/>
    <lineage>
        <taxon>Eukaryota</taxon>
        <taxon>Fungi</taxon>
        <taxon>Dikarya</taxon>
        <taxon>Ascomycota</taxon>
        <taxon>Pezizomycotina</taxon>
        <taxon>Eurotiomycetes</taxon>
        <taxon>Eurotiomycetidae</taxon>
        <taxon>Eurotiales</taxon>
        <taxon>Aspergillaceae</taxon>
        <taxon>Aspergillus</taxon>
    </lineage>
</organism>
<name>A0A370PWQ4_ASPPH</name>
<accession>A0A370PWQ4</accession>
<feature type="compositionally biased region" description="Basic residues" evidence="1">
    <location>
        <begin position="64"/>
        <end position="73"/>
    </location>
</feature>
<protein>
    <submittedName>
        <fullName evidence="2">Uncharacterized protein</fullName>
    </submittedName>
</protein>
<reference evidence="2 3" key="1">
    <citation type="submission" date="2018-07" db="EMBL/GenBank/DDBJ databases">
        <title>Section-level genome sequencing of Aspergillus section Nigri to investigate inter- and intra-species variation.</title>
        <authorList>
            <consortium name="DOE Joint Genome Institute"/>
            <person name="Vesth T.C."/>
            <person name="Nybo J.L."/>
            <person name="Theobald S."/>
            <person name="Frisvad J.C."/>
            <person name="Larsen T.O."/>
            <person name="Nielsen K.F."/>
            <person name="Hoof J.B."/>
            <person name="Brandl J."/>
            <person name="Salamov A."/>
            <person name="Riley R."/>
            <person name="Gladden J.M."/>
            <person name="Phatale P."/>
            <person name="Nielsen M.T."/>
            <person name="Lyhne E.K."/>
            <person name="Kogle M.E."/>
            <person name="Strasser K."/>
            <person name="McDonnell E."/>
            <person name="Barry K."/>
            <person name="Clum A."/>
            <person name="Chen C."/>
            <person name="Nolan M."/>
            <person name="Sandor L."/>
            <person name="Kuo A."/>
            <person name="Lipzen A."/>
            <person name="Hainaut M."/>
            <person name="Drula E."/>
            <person name="Tsang A."/>
            <person name="Magnuson J.K."/>
            <person name="Henrissat B."/>
            <person name="Wiebenga A."/>
            <person name="Simmons B.A."/>
            <person name="Makela M.R."/>
            <person name="De vries R.P."/>
            <person name="Grigoriev I.V."/>
            <person name="Mortensen U.H."/>
            <person name="Baker S.E."/>
            <person name="Andersen M.R."/>
        </authorList>
    </citation>
    <scope>NUCLEOTIDE SEQUENCE [LARGE SCALE GENOMIC DNA]</scope>
    <source>
        <strain evidence="2 3">ATCC 13157</strain>
    </source>
</reference>
<dbReference type="EMBL" id="KZ851846">
    <property type="protein sequence ID" value="RDK46627.1"/>
    <property type="molecule type" value="Genomic_DNA"/>
</dbReference>
<dbReference type="Proteomes" id="UP000254937">
    <property type="component" value="Unassembled WGS sequence"/>
</dbReference>
<sequence length="87" mass="9729">MINPWYADYLQAEQKRRCASVKHEDPETDNDVPLALNGRKLPKASETAIGEKPGSDVPIERNLASHKKKIQQKAKKEAKVAHKKASP</sequence>
<proteinExistence type="predicted"/>
<evidence type="ECO:0000313" key="3">
    <source>
        <dbReference type="Proteomes" id="UP000254937"/>
    </source>
</evidence>
<evidence type="ECO:0000313" key="2">
    <source>
        <dbReference type="EMBL" id="RDK46627.1"/>
    </source>
</evidence>
<keyword evidence="3" id="KW-1185">Reference proteome</keyword>
<feature type="region of interest" description="Disordered" evidence="1">
    <location>
        <begin position="42"/>
        <end position="87"/>
    </location>
</feature>
<gene>
    <name evidence="2" type="ORF">M752DRAFT_290125</name>
</gene>
<dbReference type="AlphaFoldDB" id="A0A370PWQ4"/>
<evidence type="ECO:0000256" key="1">
    <source>
        <dbReference type="SAM" id="MobiDB-lite"/>
    </source>
</evidence>